<protein>
    <submittedName>
        <fullName evidence="6">Alpha-2-macroglobulin</fullName>
    </submittedName>
</protein>
<dbReference type="InterPro" id="IPR021868">
    <property type="entry name" value="Alpha_2_Macroglob_MG3"/>
</dbReference>
<proteinExistence type="inferred from homology"/>
<evidence type="ECO:0000256" key="1">
    <source>
        <dbReference type="ARBA" id="ARBA00010556"/>
    </source>
</evidence>
<reference evidence="6" key="1">
    <citation type="submission" date="2020-10" db="EMBL/GenBank/DDBJ databases">
        <authorList>
            <person name="Gilroy R."/>
        </authorList>
    </citation>
    <scope>NUCLEOTIDE SEQUENCE</scope>
    <source>
        <strain evidence="6">B1-20833</strain>
    </source>
</reference>
<dbReference type="SMART" id="SM01360">
    <property type="entry name" value="A2M"/>
    <property type="match status" value="1"/>
</dbReference>
<dbReference type="PANTHER" id="PTHR40094">
    <property type="entry name" value="ALPHA-2-MACROGLOBULIN HOMOLOG"/>
    <property type="match status" value="1"/>
</dbReference>
<evidence type="ECO:0000313" key="6">
    <source>
        <dbReference type="EMBL" id="MBO8453087.1"/>
    </source>
</evidence>
<comment type="caution">
    <text evidence="6">The sequence shown here is derived from an EMBL/GenBank/DDBJ whole genome shotgun (WGS) entry which is preliminary data.</text>
</comment>
<reference evidence="6" key="2">
    <citation type="journal article" date="2021" name="PeerJ">
        <title>Extensive microbial diversity within the chicken gut microbiome revealed by metagenomics and culture.</title>
        <authorList>
            <person name="Gilroy R."/>
            <person name="Ravi A."/>
            <person name="Getino M."/>
            <person name="Pursley I."/>
            <person name="Horton D.L."/>
            <person name="Alikhan N.F."/>
            <person name="Baker D."/>
            <person name="Gharbi K."/>
            <person name="Hall N."/>
            <person name="Watson M."/>
            <person name="Adriaenssens E.M."/>
            <person name="Foster-Nyarko E."/>
            <person name="Jarju S."/>
            <person name="Secka A."/>
            <person name="Antonio M."/>
            <person name="Oren A."/>
            <person name="Chaudhuri R.R."/>
            <person name="La Ragione R."/>
            <person name="Hildebrand F."/>
            <person name="Pallen M.J."/>
        </authorList>
    </citation>
    <scope>NUCLEOTIDE SEQUENCE</scope>
    <source>
        <strain evidence="6">B1-20833</strain>
    </source>
</reference>
<dbReference type="EMBL" id="JADIMI010000089">
    <property type="protein sequence ID" value="MBO8453087.1"/>
    <property type="molecule type" value="Genomic_DNA"/>
</dbReference>
<feature type="domain" description="Alpha-2-macroglobulin" evidence="5">
    <location>
        <begin position="1192"/>
        <end position="1280"/>
    </location>
</feature>
<dbReference type="Pfam" id="PF00207">
    <property type="entry name" value="A2M"/>
    <property type="match status" value="1"/>
</dbReference>
<evidence type="ECO:0000256" key="3">
    <source>
        <dbReference type="SAM" id="SignalP"/>
    </source>
</evidence>
<dbReference type="InterPro" id="IPR002890">
    <property type="entry name" value="MG2"/>
</dbReference>
<dbReference type="InterPro" id="IPR041246">
    <property type="entry name" value="Bact_MG10"/>
</dbReference>
<dbReference type="Pfam" id="PF17972">
    <property type="entry name" value="bMG5"/>
    <property type="match status" value="1"/>
</dbReference>
<dbReference type="PROSITE" id="PS51257">
    <property type="entry name" value="PROKAR_LIPOPROTEIN"/>
    <property type="match status" value="1"/>
</dbReference>
<sequence>MNTIRAFIKAAIGIAAVFLTAGCGNRDEISPDTAFSTWISAYSGGMLQTDASIKIVFCSTVQTVVPDKADELFTFSPAVKGSVRVIGDDTIEFIPETGSLKPGTVYKVNFRLGDIVDTGDPRLENFRFSFVTAPKEVSMDMDRMLIDDKDRDRAEVCGTLHFSEPPAPDTEMKMLSCSYPDDGYGIRFRKGEDGKTIGFQITGLERGEDDRELVIRLDGTSGGFDSISEEKVTIPSREGFRVLDARLVETADPYIDITFSQPVDRSLDPDGLFSLDGAGRTWTDISDNIVRLYFESFGEEKLTLGIASGIRSSDGEKLERPVTIELHEDELKPAVEISLKGNILPDDRQLLLPLRAVNLRAIDLSVIRIYENNILSFLQDNELGDDNGLRRFGRLVCRKTIRLDSDPSLDLHRWNDFAIDLSGLFRQEPGAIYRIRATFSKDYSLYGKGRGSSAASGEEDAGTLIKLGADMISEEEQLVWDTPSPYYYESFYRDGYNWKDRDNPDTPTYYMMGDRFPYCNLMTSDIGVIAKSAGDGRLWLAVNNILTTAPVEGAEVTVYNYQLQVIGSGNTDSKGFAEIETDGVPFAVTVRSGQSVSYLKVTAGNERPLSRFDTGGQKLEAGLKSFIYGERGVWRPGDTLHVALMLDDARKRLPDTHPVAMELYTPQGQFYTKMVNTKGTDGLYVFNIPTATDDPTGMWNAYFKVGGSSFHKALMVETIKPNRLSIDLETSDMVLQAGKKTRFTLSAAWLTGPVAAGLDGKVEMYLSSAGKTFKGYEGYCFNDPTVIMSQSSVKLFENVLDSHGKAVKEMTMPSIDKAPGMMDARLLCTVAENGGDESITTKTVLFSPYPAYVGIKIPDSSEGSLETDTTYRFPVVVLDKEGKKVTGHRIEYRIFKMDWSWWWESKADELESYVNGSAAQPFSSGSFVSTDEPYEIPFRLDYPEWGRFLVYVRDLNGGHAAGGIFTADWPAYRGRSDKRDPDALTMLTFSTDRKEYNTGDEVTVYIPAADGGRALVSLENGSKIISSDWVETSGTGDTPYRFRVTEEMSPNFYVHISLLQKHGNTSNDLPVRMYGVQPVMVTDEASHLYPRISMPDAVRPLEEFTVRVSEKNRKKMTYTLAIVDEGLLDITAFRTPDPWSAMYAREALGVKTWDLYDNVVGAFGGRLSPMASIGGDQTINKESRQDNRFNPVVKFLGPFTLDGKENIHKVTLPMYVGSVRVMVVAGYDGAYGNAEKTVPVRTPLMVLPTLPRSLAPGEYVSLPVNVFAMEKPEQNVKVSVSTEGPVVVASVNTVDISFDRPGDRIVNFVLKTTGKEGTARVRIKAEGGGYTASETISVPVRNPNPYISERYAAVLEPGGSRTIEYGSFSDEDASAVLELASFPSMDIRGCLDFVTGYRYECTEQISARGIVLLSLKKFLKEDETVADSLVTSLLGRLYGRQLADGGFPLWPGQTAANEWVTSMAGQFMAMAAAGGYEVNKGVFDAWANFQKRCSKNYMPPAGALTQAYRLYSLALASVPENGEMNRLKEAGAIPDIAKWMLASAYAINGKKAVAKEIITGLKTDTEDTGYADGFGSTMRDRAIMLESLVLADDIYGALGIAEEISRACGNGSWYTTQQTAFVSSAMGRLADMVNTGALHAEMRYTGADSARSGPAKINSTGAVYSVPLSINGKGIEIKNLSEGPVYATVITRHRPSADAAVSGSSSGIGLAVTYTDLDGSVISSKSIRQGSDFKAEVTVTNNTGTTDLTSLALSIPVPSGWEIFNDRLFGGSAAGTGYDYVDIRDDRAIYYFDLPKGTEKTFSIRLRAAYKGEFVLPAISCEAMYSPGVNARTASGTTAVD</sequence>
<dbReference type="InterPro" id="IPR001599">
    <property type="entry name" value="Macroglobln_a2"/>
</dbReference>
<organism evidence="6 7">
    <name type="scientific">Candidatus Cryptobacteroides intestinavium</name>
    <dbReference type="NCBI Taxonomy" id="2840766"/>
    <lineage>
        <taxon>Bacteria</taxon>
        <taxon>Pseudomonadati</taxon>
        <taxon>Bacteroidota</taxon>
        <taxon>Bacteroidia</taxon>
        <taxon>Bacteroidales</taxon>
        <taxon>Candidatus Cryptobacteroides</taxon>
    </lineage>
</organism>
<feature type="chain" id="PRO_5038868700" evidence="3">
    <location>
        <begin position="22"/>
        <end position="1841"/>
    </location>
</feature>
<dbReference type="Pfam" id="PF11974">
    <property type="entry name" value="bMG3"/>
    <property type="match status" value="1"/>
</dbReference>
<dbReference type="Pfam" id="PF17973">
    <property type="entry name" value="bMG10"/>
    <property type="match status" value="1"/>
</dbReference>
<gene>
    <name evidence="6" type="ORF">IAC06_09445</name>
</gene>
<dbReference type="InterPro" id="IPR011625">
    <property type="entry name" value="A2M_N_BRD"/>
</dbReference>
<dbReference type="InterPro" id="IPR051802">
    <property type="entry name" value="YfhM-like"/>
</dbReference>
<dbReference type="InterPro" id="IPR041203">
    <property type="entry name" value="Bact_A2M_MG5"/>
</dbReference>
<dbReference type="SMART" id="SM01359">
    <property type="entry name" value="A2M_N_2"/>
    <property type="match status" value="1"/>
</dbReference>
<name>A0A9D9MY41_9BACT</name>
<evidence type="ECO:0000259" key="5">
    <source>
        <dbReference type="SMART" id="SM01360"/>
    </source>
</evidence>
<dbReference type="GO" id="GO:0004866">
    <property type="term" value="F:endopeptidase inhibitor activity"/>
    <property type="evidence" value="ECO:0007669"/>
    <property type="project" value="InterPro"/>
</dbReference>
<keyword evidence="2 3" id="KW-0732">Signal</keyword>
<dbReference type="SUPFAM" id="SSF48239">
    <property type="entry name" value="Terpenoid cyclases/Protein prenyltransferases"/>
    <property type="match status" value="1"/>
</dbReference>
<evidence type="ECO:0000259" key="4">
    <source>
        <dbReference type="SMART" id="SM01359"/>
    </source>
</evidence>
<feature type="signal peptide" evidence="3">
    <location>
        <begin position="1"/>
        <end position="21"/>
    </location>
</feature>
<dbReference type="Pfam" id="PF07703">
    <property type="entry name" value="A2M_BRD"/>
    <property type="match status" value="1"/>
</dbReference>
<dbReference type="InterPro" id="IPR008930">
    <property type="entry name" value="Terpenoid_cyclase/PrenylTrfase"/>
</dbReference>
<evidence type="ECO:0000313" key="7">
    <source>
        <dbReference type="Proteomes" id="UP000823661"/>
    </source>
</evidence>
<feature type="domain" description="Alpha-2-macroglobulin bait region" evidence="4">
    <location>
        <begin position="987"/>
        <end position="1130"/>
    </location>
</feature>
<dbReference type="Pfam" id="PF01835">
    <property type="entry name" value="MG2"/>
    <property type="match status" value="1"/>
</dbReference>
<comment type="similarity">
    <text evidence="1">Belongs to the protease inhibitor I39 (alpha-2-macroglobulin) family. Bacterial alpha-2-macroglobulin subfamily.</text>
</comment>
<dbReference type="Gene3D" id="2.60.40.1930">
    <property type="match status" value="1"/>
</dbReference>
<dbReference type="Pfam" id="PF17962">
    <property type="entry name" value="bMG6"/>
    <property type="match status" value="1"/>
</dbReference>
<dbReference type="Gene3D" id="1.50.10.20">
    <property type="match status" value="1"/>
</dbReference>
<accession>A0A9D9MY41</accession>
<dbReference type="CDD" id="cd02891">
    <property type="entry name" value="A2M_like"/>
    <property type="match status" value="1"/>
</dbReference>
<dbReference type="InterPro" id="IPR041462">
    <property type="entry name" value="Bact_A2M_MG6"/>
</dbReference>
<dbReference type="PANTHER" id="PTHR40094:SF1">
    <property type="entry name" value="UBIQUITIN DOMAIN-CONTAINING PROTEIN"/>
    <property type="match status" value="1"/>
</dbReference>
<dbReference type="Proteomes" id="UP000823661">
    <property type="component" value="Unassembled WGS sequence"/>
</dbReference>
<evidence type="ECO:0000256" key="2">
    <source>
        <dbReference type="ARBA" id="ARBA00022729"/>
    </source>
</evidence>